<dbReference type="AlphaFoldDB" id="A0AAE3ETG3"/>
<sequence length="189" mass="21777">MDKLSLYPILNYTDSSRQRRREAYRWITQNPNALLPLMEIAFLIDDPISCKACWVLEATVKENPIVLKPHIVYFTENIGSVHLDSAVRPIAKICEILMGNYFSQKKNEIQTTLSERDLELIATACFDWLIGPHKVAAQAYSMTSLFLLGKKFDWIHPQLKSVLQNNYTRGSAAYKARARMILKRLSRTE</sequence>
<keyword evidence="2" id="KW-1185">Reference proteome</keyword>
<gene>
    <name evidence="1" type="ORF">K8352_08670</name>
</gene>
<dbReference type="RefSeq" id="WP_317901969.1">
    <property type="nucleotide sequence ID" value="NZ_JAIRBC010000010.1"/>
</dbReference>
<evidence type="ECO:0000313" key="1">
    <source>
        <dbReference type="EMBL" id="MCG2460820.1"/>
    </source>
</evidence>
<accession>A0AAE3ETG3</accession>
<evidence type="ECO:0000313" key="2">
    <source>
        <dbReference type="Proteomes" id="UP001200642"/>
    </source>
</evidence>
<dbReference type="EMBL" id="JAIRBC010000010">
    <property type="protein sequence ID" value="MCG2460820.1"/>
    <property type="molecule type" value="Genomic_DNA"/>
</dbReference>
<comment type="caution">
    <text evidence="1">The sequence shown here is derived from an EMBL/GenBank/DDBJ whole genome shotgun (WGS) entry which is preliminary data.</text>
</comment>
<dbReference type="Proteomes" id="UP001200642">
    <property type="component" value="Unassembled WGS sequence"/>
</dbReference>
<proteinExistence type="predicted"/>
<name>A0AAE3ETG3_9FLAO</name>
<protein>
    <submittedName>
        <fullName evidence="1">Adenylosuccinate lyase</fullName>
    </submittedName>
</protein>
<dbReference type="GO" id="GO:0016829">
    <property type="term" value="F:lyase activity"/>
    <property type="evidence" value="ECO:0007669"/>
    <property type="project" value="UniProtKB-KW"/>
</dbReference>
<reference evidence="1" key="1">
    <citation type="submission" date="2023-02" db="EMBL/GenBank/DDBJ databases">
        <title>Genome of Flavobacteriaceae gen. nov. sp. strain F89.</title>
        <authorList>
            <person name="Wang Y."/>
        </authorList>
    </citation>
    <scope>NUCLEOTIDE SEQUENCE</scope>
    <source>
        <strain evidence="1">F89</strain>
    </source>
</reference>
<keyword evidence="1" id="KW-0456">Lyase</keyword>
<organism evidence="1 2">
    <name type="scientific">Cerina litoralis</name>
    <dbReference type="NCBI Taxonomy" id="2874477"/>
    <lineage>
        <taxon>Bacteria</taxon>
        <taxon>Pseudomonadati</taxon>
        <taxon>Bacteroidota</taxon>
        <taxon>Flavobacteriia</taxon>
        <taxon>Flavobacteriales</taxon>
        <taxon>Flavobacteriaceae</taxon>
        <taxon>Cerina</taxon>
    </lineage>
</organism>